<reference evidence="1" key="1">
    <citation type="journal article" date="2014" name="Int. J. Syst. Evol. Microbiol.">
        <title>Complete genome sequence of Corynebacterium casei LMG S-19264T (=DSM 44701T), isolated from a smear-ripened cheese.</title>
        <authorList>
            <consortium name="US DOE Joint Genome Institute (JGI-PGF)"/>
            <person name="Walter F."/>
            <person name="Albersmeier A."/>
            <person name="Kalinowski J."/>
            <person name="Ruckert C."/>
        </authorList>
    </citation>
    <scope>NUCLEOTIDE SEQUENCE</scope>
    <source>
        <strain evidence="1">JCM 4391</strain>
    </source>
</reference>
<dbReference type="AlphaFoldDB" id="A0A918I154"/>
<comment type="caution">
    <text evidence="1">The sequence shown here is derived from an EMBL/GenBank/DDBJ whole genome shotgun (WGS) entry which is preliminary data.</text>
</comment>
<evidence type="ECO:0000313" key="1">
    <source>
        <dbReference type="EMBL" id="GGU50414.1"/>
    </source>
</evidence>
<proteinExistence type="predicted"/>
<gene>
    <name evidence="1" type="ORF">GCM10010274_43920</name>
</gene>
<protein>
    <submittedName>
        <fullName evidence="1">Uncharacterized protein</fullName>
    </submittedName>
</protein>
<accession>A0A918I154</accession>
<keyword evidence="2" id="KW-1185">Reference proteome</keyword>
<organism evidence="1 2">
    <name type="scientific">Streptomyces lavendofoliae</name>
    <dbReference type="NCBI Taxonomy" id="67314"/>
    <lineage>
        <taxon>Bacteria</taxon>
        <taxon>Bacillati</taxon>
        <taxon>Actinomycetota</taxon>
        <taxon>Actinomycetes</taxon>
        <taxon>Kitasatosporales</taxon>
        <taxon>Streptomycetaceae</taxon>
        <taxon>Streptomyces</taxon>
    </lineage>
</organism>
<name>A0A918I154_9ACTN</name>
<sequence length="125" mass="12886">MLDVRRGAGDVPPCLVQCAGDGGEVEHRAPAAQDGLSEGDRAAYLPARGTEPLGRLAGRQRAGGVVPQDVGDALGPQAGQGVLRRVAVDAERVDDPGGTDRRVGVQQRLRTAASPGGREDVVVRC</sequence>
<evidence type="ECO:0000313" key="2">
    <source>
        <dbReference type="Proteomes" id="UP000636661"/>
    </source>
</evidence>
<reference evidence="1" key="2">
    <citation type="submission" date="2020-09" db="EMBL/GenBank/DDBJ databases">
        <authorList>
            <person name="Sun Q."/>
            <person name="Ohkuma M."/>
        </authorList>
    </citation>
    <scope>NUCLEOTIDE SEQUENCE</scope>
    <source>
        <strain evidence="1">JCM 4391</strain>
    </source>
</reference>
<dbReference type="EMBL" id="BMTP01000011">
    <property type="protein sequence ID" value="GGU50414.1"/>
    <property type="molecule type" value="Genomic_DNA"/>
</dbReference>
<dbReference type="Proteomes" id="UP000636661">
    <property type="component" value="Unassembled WGS sequence"/>
</dbReference>